<gene>
    <name evidence="2" type="ORF">KJ970_20705</name>
</gene>
<comment type="caution">
    <text evidence="2">The sequence shown here is derived from an EMBL/GenBank/DDBJ whole genome shotgun (WGS) entry which is preliminary data.</text>
</comment>
<accession>A0A948S124</accession>
<name>A0A948S124_UNCEI</name>
<organism evidence="2 3">
    <name type="scientific">Eiseniibacteriota bacterium</name>
    <dbReference type="NCBI Taxonomy" id="2212470"/>
    <lineage>
        <taxon>Bacteria</taxon>
        <taxon>Candidatus Eiseniibacteriota</taxon>
    </lineage>
</organism>
<protein>
    <submittedName>
        <fullName evidence="2">Uncharacterized protein</fullName>
    </submittedName>
</protein>
<dbReference type="AlphaFoldDB" id="A0A948S124"/>
<keyword evidence="1" id="KW-0732">Signal</keyword>
<reference evidence="2" key="1">
    <citation type="submission" date="2021-05" db="EMBL/GenBank/DDBJ databases">
        <title>Energy efficiency and biological interactions define the core microbiome of deep oligotrophic groundwater.</title>
        <authorList>
            <person name="Mehrshad M."/>
            <person name="Lopez-Fernandez M."/>
            <person name="Bell E."/>
            <person name="Bernier-Latmani R."/>
            <person name="Bertilsson S."/>
            <person name="Dopson M."/>
        </authorList>
    </citation>
    <scope>NUCLEOTIDE SEQUENCE</scope>
    <source>
        <strain evidence="2">Modern_marine.mb.64</strain>
    </source>
</reference>
<evidence type="ECO:0000313" key="3">
    <source>
        <dbReference type="Proteomes" id="UP000777784"/>
    </source>
</evidence>
<proteinExistence type="predicted"/>
<dbReference type="Proteomes" id="UP000777784">
    <property type="component" value="Unassembled WGS sequence"/>
</dbReference>
<dbReference type="EMBL" id="JAHJDP010000119">
    <property type="protein sequence ID" value="MBU2693347.1"/>
    <property type="molecule type" value="Genomic_DNA"/>
</dbReference>
<feature type="signal peptide" evidence="1">
    <location>
        <begin position="1"/>
        <end position="35"/>
    </location>
</feature>
<evidence type="ECO:0000313" key="2">
    <source>
        <dbReference type="EMBL" id="MBU2693347.1"/>
    </source>
</evidence>
<evidence type="ECO:0000256" key="1">
    <source>
        <dbReference type="SAM" id="SignalP"/>
    </source>
</evidence>
<sequence>MMILVCRRHVRAFSGASVFSGIVLLFCLCSTPCLANVAPESAILIHVQPVSGTCETTITNCSEMVRTTNEEGLLEFFIFFFKSFSWWDQQLCIHSLQADLVWPESWQYIDFDPCSGSGWIEPTGSTHLLEMSWWNTMIPDEPAGVFLVGRIILNVRGPGRLDFVNLIANPVELVDAAQSGCWGTPFVTQAVGVDAEAGMDCEYTTMNCAGHEVCVAEFFEPELVLSALTGGVAHGQVEFWAENYMGELCDLAIDTRADWAEAEIEYSSPGHAYLQVTADASGLYMGVYQTEIQLSEELYFHVARCLPVVFTVENPTPGRRASWGWIKSIYR</sequence>
<feature type="chain" id="PRO_5038013882" evidence="1">
    <location>
        <begin position="36"/>
        <end position="331"/>
    </location>
</feature>